<organism evidence="2 3">
    <name type="scientific">Actinomadura napierensis</name>
    <dbReference type="NCBI Taxonomy" id="267854"/>
    <lineage>
        <taxon>Bacteria</taxon>
        <taxon>Bacillati</taxon>
        <taxon>Actinomycetota</taxon>
        <taxon>Actinomycetes</taxon>
        <taxon>Streptosporangiales</taxon>
        <taxon>Thermomonosporaceae</taxon>
        <taxon>Actinomadura</taxon>
    </lineage>
</organism>
<accession>A0ABP5KCK5</accession>
<proteinExistence type="predicted"/>
<evidence type="ECO:0000313" key="3">
    <source>
        <dbReference type="Proteomes" id="UP001501020"/>
    </source>
</evidence>
<evidence type="ECO:0000313" key="2">
    <source>
        <dbReference type="EMBL" id="GAA2128492.1"/>
    </source>
</evidence>
<keyword evidence="3" id="KW-1185">Reference proteome</keyword>
<reference evidence="3" key="1">
    <citation type="journal article" date="2019" name="Int. J. Syst. Evol. Microbiol.">
        <title>The Global Catalogue of Microorganisms (GCM) 10K type strain sequencing project: providing services to taxonomists for standard genome sequencing and annotation.</title>
        <authorList>
            <consortium name="The Broad Institute Genomics Platform"/>
            <consortium name="The Broad Institute Genome Sequencing Center for Infectious Disease"/>
            <person name="Wu L."/>
            <person name="Ma J."/>
        </authorList>
    </citation>
    <scope>NUCLEOTIDE SEQUENCE [LARGE SCALE GENOMIC DNA]</scope>
    <source>
        <strain evidence="3">JCM 13850</strain>
    </source>
</reference>
<dbReference type="InterPro" id="IPR024747">
    <property type="entry name" value="Pyridox_Oxase-rel"/>
</dbReference>
<feature type="compositionally biased region" description="Basic and acidic residues" evidence="1">
    <location>
        <begin position="75"/>
        <end position="84"/>
    </location>
</feature>
<dbReference type="SUPFAM" id="SSF50475">
    <property type="entry name" value="FMN-binding split barrel"/>
    <property type="match status" value="1"/>
</dbReference>
<dbReference type="Pfam" id="PF12900">
    <property type="entry name" value="Pyridox_ox_2"/>
    <property type="match status" value="1"/>
</dbReference>
<evidence type="ECO:0008006" key="4">
    <source>
        <dbReference type="Google" id="ProtNLM"/>
    </source>
</evidence>
<comment type="caution">
    <text evidence="2">The sequence shown here is derived from an EMBL/GenBank/DDBJ whole genome shotgun (WGS) entry which is preliminary data.</text>
</comment>
<dbReference type="InterPro" id="IPR012349">
    <property type="entry name" value="Split_barrel_FMN-bd"/>
</dbReference>
<evidence type="ECO:0000256" key="1">
    <source>
        <dbReference type="SAM" id="MobiDB-lite"/>
    </source>
</evidence>
<gene>
    <name evidence="2" type="ORF">GCM10009727_19160</name>
</gene>
<protein>
    <recommendedName>
        <fullName evidence="4">Pyridoxamine 5'-phosphate oxidase family protein</fullName>
    </recommendedName>
</protein>
<dbReference type="Proteomes" id="UP001501020">
    <property type="component" value="Unassembled WGS sequence"/>
</dbReference>
<dbReference type="EMBL" id="BAAAMR010000012">
    <property type="protein sequence ID" value="GAA2128492.1"/>
    <property type="molecule type" value="Genomic_DNA"/>
</dbReference>
<name>A0ABP5KCK5_9ACTN</name>
<sequence>MTFEADDLEPALRTAWSVLLTGTAEAVTDPPEVERLASLPLAPWLDSPRPVFIRLTPEKITGRRIPLHPGGVTTEHIDPTDEPS</sequence>
<dbReference type="Gene3D" id="2.30.110.10">
    <property type="entry name" value="Electron Transport, Fmn-binding Protein, Chain A"/>
    <property type="match status" value="1"/>
</dbReference>
<feature type="region of interest" description="Disordered" evidence="1">
    <location>
        <begin position="64"/>
        <end position="84"/>
    </location>
</feature>